<evidence type="ECO:0000313" key="3">
    <source>
        <dbReference type="EMBL" id="EED11553.1"/>
    </source>
</evidence>
<dbReference type="VEuPathDB" id="FungiDB:TSTA_008490"/>
<keyword evidence="1" id="KW-0863">Zinc-finger</keyword>
<dbReference type="HOGENOM" id="CLU_039092_3_0_1"/>
<dbReference type="GO" id="GO:0003676">
    <property type="term" value="F:nucleic acid binding"/>
    <property type="evidence" value="ECO:0007669"/>
    <property type="project" value="InterPro"/>
</dbReference>
<dbReference type="Pfam" id="PF00098">
    <property type="entry name" value="zf-CCHC"/>
    <property type="match status" value="1"/>
</dbReference>
<keyword evidence="1" id="KW-0479">Metal-binding</keyword>
<dbReference type="GO" id="GO:0008270">
    <property type="term" value="F:zinc ion binding"/>
    <property type="evidence" value="ECO:0007669"/>
    <property type="project" value="UniProtKB-KW"/>
</dbReference>
<evidence type="ECO:0000256" key="1">
    <source>
        <dbReference type="PROSITE-ProRule" id="PRU00047"/>
    </source>
</evidence>
<sequence>MRIRATGARNHMRPIDHLDLEGTYQEKHPKPICGRLQATPGAAGFYREGANQRSSYADQITAVVRRYNQQPICSPAGYTPRPPRPLVPPTLANTLFCTIDTSRVREEDKAKAQIANVRQMIEKEIQGNEGMETWRCAAVIKYPKNAERVKIICRREDEILRVKEAAQKLNIPGWRVLRDQLYPVKIDNANRTAILGMDGNVLPGAAEALGKENNVNIAKITWLSKRDSNKAYGSMVVYTTKGTDAKRLLEGSYFDIAGESAYTRAFEPRIGPFQCYNCQEIGHKAFSCKKT</sequence>
<dbReference type="eggNOG" id="KOG1075">
    <property type="taxonomic scope" value="Eukaryota"/>
</dbReference>
<reference evidence="4" key="1">
    <citation type="journal article" date="2015" name="Genome Announc.">
        <title>Genome sequence of the AIDS-associated pathogen Penicillium marneffei (ATCC18224) and its near taxonomic relative Talaromyces stipitatus (ATCC10500).</title>
        <authorList>
            <person name="Nierman W.C."/>
            <person name="Fedorova-Abrams N.D."/>
            <person name="Andrianopoulos A."/>
        </authorList>
    </citation>
    <scope>NUCLEOTIDE SEQUENCE [LARGE SCALE GENOMIC DNA]</scope>
    <source>
        <strain evidence="4">ATCC 10500 / CBS 375.48 / QM 6759 / NRRL 1006</strain>
    </source>
</reference>
<gene>
    <name evidence="3" type="ORF">TSTA_008490</name>
</gene>
<organism evidence="3 4">
    <name type="scientific">Talaromyces stipitatus (strain ATCC 10500 / CBS 375.48 / QM 6759 / NRRL 1006)</name>
    <name type="common">Penicillium stipitatum</name>
    <dbReference type="NCBI Taxonomy" id="441959"/>
    <lineage>
        <taxon>Eukaryota</taxon>
        <taxon>Fungi</taxon>
        <taxon>Dikarya</taxon>
        <taxon>Ascomycota</taxon>
        <taxon>Pezizomycotina</taxon>
        <taxon>Eurotiomycetes</taxon>
        <taxon>Eurotiomycetidae</taxon>
        <taxon>Eurotiales</taxon>
        <taxon>Trichocomaceae</taxon>
        <taxon>Talaromyces</taxon>
        <taxon>Talaromyces sect. Talaromyces</taxon>
    </lineage>
</organism>
<accession>B8MV97</accession>
<proteinExistence type="predicted"/>
<dbReference type="STRING" id="441959.B8MV97"/>
<protein>
    <recommendedName>
        <fullName evidence="2">CCHC-type domain-containing protein</fullName>
    </recommendedName>
</protein>
<dbReference type="InParanoid" id="B8MV97"/>
<dbReference type="EMBL" id="EQ962662">
    <property type="protein sequence ID" value="EED11553.1"/>
    <property type="molecule type" value="Genomic_DNA"/>
</dbReference>
<dbReference type="GeneID" id="8103096"/>
<keyword evidence="4" id="KW-1185">Reference proteome</keyword>
<dbReference type="InterPro" id="IPR001878">
    <property type="entry name" value="Znf_CCHC"/>
</dbReference>
<dbReference type="Proteomes" id="UP000001745">
    <property type="component" value="Unassembled WGS sequence"/>
</dbReference>
<dbReference type="AlphaFoldDB" id="B8MV97"/>
<feature type="domain" description="CCHC-type" evidence="2">
    <location>
        <begin position="275"/>
        <end position="290"/>
    </location>
</feature>
<dbReference type="InterPro" id="IPR036875">
    <property type="entry name" value="Znf_CCHC_sf"/>
</dbReference>
<keyword evidence="1" id="KW-0862">Zinc</keyword>
<evidence type="ECO:0000313" key="4">
    <source>
        <dbReference type="Proteomes" id="UP000001745"/>
    </source>
</evidence>
<evidence type="ECO:0000259" key="2">
    <source>
        <dbReference type="PROSITE" id="PS50158"/>
    </source>
</evidence>
<dbReference type="PhylomeDB" id="B8MV97"/>
<dbReference type="SUPFAM" id="SSF57756">
    <property type="entry name" value="Retrovirus zinc finger-like domains"/>
    <property type="match status" value="1"/>
</dbReference>
<dbReference type="PROSITE" id="PS50158">
    <property type="entry name" value="ZF_CCHC"/>
    <property type="match status" value="1"/>
</dbReference>
<dbReference type="RefSeq" id="XP_002488734.1">
    <property type="nucleotide sequence ID" value="XM_002488689.1"/>
</dbReference>
<name>B8MV97_TALSN</name>
<dbReference type="OrthoDB" id="4365579at2759"/>